<feature type="compositionally biased region" description="Basic and acidic residues" evidence="1">
    <location>
        <begin position="542"/>
        <end position="560"/>
    </location>
</feature>
<feature type="compositionally biased region" description="Basic residues" evidence="1">
    <location>
        <begin position="526"/>
        <end position="536"/>
    </location>
</feature>
<feature type="region of interest" description="Disordered" evidence="1">
    <location>
        <begin position="905"/>
        <end position="1009"/>
    </location>
</feature>
<name>A0ABP1E5Z8_9APHY</name>
<feature type="compositionally biased region" description="Basic and acidic residues" evidence="1">
    <location>
        <begin position="588"/>
        <end position="640"/>
    </location>
</feature>
<gene>
    <name evidence="2" type="ORF">GFSPODELE1_LOCUS10197</name>
</gene>
<sequence length="1044" mass="111843">MSEYSSAIVESPTAIHSSPLSASRSTSGRPSRRSDSKHGDTSTPARHQSFNAPSNSSQILPHSLHRSHTADISNLSRTGETESRTSKPRDATQSRLASNHNLAPFRHTVAGSFGPNLGKLSLQTRVNPVSSTTPSFSSRPLPSGSLSISVPSTISVDSISESTSTAGARRAFASAEALSSPYAPSQPSTSSHTLPNLRTPSASRAATASASRKSSGTSSDREVNGHLDLKRLLSKPAALPGHSGSSIISLSSDAELPTLGSSPGARRAMTSPDPVLPRKMSVTSTSRPREKSPTKPATAPPSRSPSVKRGSPHTSSKDSERELNSKPRNVLRRKASIQSNPSTPTASTFQIDHGAPQTPRASSSKHSPRASEPTRTLGSSSRRPVTQPMDAPPIHTVKFGKSTPPVGLTPAGAVVHAYMQQTQRREELEDISGWDEQRQGSSRRLPLLKTSSSQEDFTGESSKGPYYTVYGSSAEKVVTAKEDEAWGLSFDSYYGCDDRPRTGKSTVVISGGSGGTASGSSGVRSLTRKVSGRFRKVAGGGRSHDSPKSEAEGGSVHDRSWTPFDGRPGIPEQSSSSSKHGSPLRPSVDVKDKFSSHSSSTDKIHSPDSMDGGREARRERAVRSPTKEYESPKHRHREEESSSGGKLWKLMKRISTGGLRDKYHREPTPPPVPALPKNLLPASRMTLDIQKPRDQDNVGETGVLLSRFMQSRTSLSGVRPSTSPGMREKTQHDFSSRPSTGKASASPSAPRQSTTTRSSSPMSSEFASPRFTKSHSNRSSTSSYGEEIPPLPTTPNGAVVQHILSPSELMQLSKDDDGPPRSPSRPRRTGRSRSVPTEESGFNSAEESRPSLPIPPRRPATSNGLDKRGGSPPSPTIPTFKTVDSVNNFPLSASLSLSMSEFGVIPENDAPPRPRRSSRRHPAPLDISSSSSSHSLSQPSPPRRSLLPSLSLDLVHRTRKSISGSTHRISPRTSTPPQSSSTSQSRSPLTFRELESPRQQLTEKEKADKWDDLLARSERAGGTLHLGETGLMSDNIRFSAFGDL</sequence>
<feature type="compositionally biased region" description="Polar residues" evidence="1">
    <location>
        <begin position="41"/>
        <end position="60"/>
    </location>
</feature>
<feature type="compositionally biased region" description="Basic and acidic residues" evidence="1">
    <location>
        <begin position="219"/>
        <end position="231"/>
    </location>
</feature>
<feature type="region of interest" description="Disordered" evidence="1">
    <location>
        <begin position="498"/>
        <end position="883"/>
    </location>
</feature>
<feature type="compositionally biased region" description="Polar residues" evidence="1">
    <location>
        <begin position="835"/>
        <end position="845"/>
    </location>
</feature>
<feature type="compositionally biased region" description="Polar residues" evidence="1">
    <location>
        <begin position="336"/>
        <end position="350"/>
    </location>
</feature>
<accession>A0ABP1E5Z8</accession>
<feature type="compositionally biased region" description="Low complexity" evidence="1">
    <location>
        <begin position="743"/>
        <end position="768"/>
    </location>
</feature>
<dbReference type="EMBL" id="OZ037951">
    <property type="protein sequence ID" value="CAL1715382.1"/>
    <property type="molecule type" value="Genomic_DNA"/>
</dbReference>
<feature type="compositionally biased region" description="Low complexity" evidence="1">
    <location>
        <begin position="924"/>
        <end position="953"/>
    </location>
</feature>
<dbReference type="Proteomes" id="UP001497453">
    <property type="component" value="Chromosome 8"/>
</dbReference>
<feature type="compositionally biased region" description="Polar residues" evidence="1">
    <location>
        <begin position="708"/>
        <end position="724"/>
    </location>
</feature>
<feature type="compositionally biased region" description="Low complexity" evidence="1">
    <location>
        <begin position="971"/>
        <end position="988"/>
    </location>
</feature>
<feature type="compositionally biased region" description="Low complexity" evidence="1">
    <location>
        <begin position="162"/>
        <end position="180"/>
    </location>
</feature>
<reference evidence="3" key="1">
    <citation type="submission" date="2024-04" db="EMBL/GenBank/DDBJ databases">
        <authorList>
            <person name="Shaw F."/>
            <person name="Minotto A."/>
        </authorList>
    </citation>
    <scope>NUCLEOTIDE SEQUENCE [LARGE SCALE GENOMIC DNA]</scope>
</reference>
<evidence type="ECO:0000313" key="3">
    <source>
        <dbReference type="Proteomes" id="UP001497453"/>
    </source>
</evidence>
<feature type="compositionally biased region" description="Low complexity" evidence="1">
    <location>
        <begin position="243"/>
        <end position="252"/>
    </location>
</feature>
<feature type="region of interest" description="Disordered" evidence="1">
    <location>
        <begin position="124"/>
        <end position="464"/>
    </location>
</feature>
<keyword evidence="3" id="KW-1185">Reference proteome</keyword>
<feature type="compositionally biased region" description="Basic residues" evidence="1">
    <location>
        <begin position="913"/>
        <end position="922"/>
    </location>
</feature>
<feature type="region of interest" description="Disordered" evidence="1">
    <location>
        <begin position="1"/>
        <end position="103"/>
    </location>
</feature>
<feature type="compositionally biased region" description="Basic and acidic residues" evidence="1">
    <location>
        <begin position="726"/>
        <end position="735"/>
    </location>
</feature>
<feature type="compositionally biased region" description="Polar residues" evidence="1">
    <location>
        <begin position="449"/>
        <end position="461"/>
    </location>
</feature>
<feature type="compositionally biased region" description="Basic and acidic residues" evidence="1">
    <location>
        <begin position="79"/>
        <end position="92"/>
    </location>
</feature>
<organism evidence="2 3">
    <name type="scientific">Somion occarium</name>
    <dbReference type="NCBI Taxonomy" id="3059160"/>
    <lineage>
        <taxon>Eukaryota</taxon>
        <taxon>Fungi</taxon>
        <taxon>Dikarya</taxon>
        <taxon>Basidiomycota</taxon>
        <taxon>Agaricomycotina</taxon>
        <taxon>Agaricomycetes</taxon>
        <taxon>Polyporales</taxon>
        <taxon>Cerrenaceae</taxon>
        <taxon>Somion</taxon>
    </lineage>
</organism>
<evidence type="ECO:0000313" key="2">
    <source>
        <dbReference type="EMBL" id="CAL1715382.1"/>
    </source>
</evidence>
<feature type="compositionally biased region" description="Basic and acidic residues" evidence="1">
    <location>
        <begin position="992"/>
        <end position="1009"/>
    </location>
</feature>
<protein>
    <submittedName>
        <fullName evidence="2">Uncharacterized protein</fullName>
    </submittedName>
</protein>
<feature type="compositionally biased region" description="Polar residues" evidence="1">
    <location>
        <begin position="182"/>
        <end position="196"/>
    </location>
</feature>
<feature type="compositionally biased region" description="Basic and acidic residues" evidence="1">
    <location>
        <begin position="315"/>
        <end position="325"/>
    </location>
</feature>
<proteinExistence type="predicted"/>
<feature type="compositionally biased region" description="Polar residues" evidence="1">
    <location>
        <begin position="373"/>
        <end position="384"/>
    </location>
</feature>
<feature type="compositionally biased region" description="Low complexity" evidence="1">
    <location>
        <begin position="198"/>
        <end position="218"/>
    </location>
</feature>
<evidence type="ECO:0000256" key="1">
    <source>
        <dbReference type="SAM" id="MobiDB-lite"/>
    </source>
</evidence>
<feature type="compositionally biased region" description="Polar residues" evidence="1">
    <location>
        <begin position="124"/>
        <end position="161"/>
    </location>
</feature>